<evidence type="ECO:0000313" key="13">
    <source>
        <dbReference type="Proteomes" id="UP000238375"/>
    </source>
</evidence>
<dbReference type="AlphaFoldDB" id="A0A2T0S300"/>
<keyword evidence="7 8" id="KW-0413">Isomerase</keyword>
<dbReference type="GO" id="GO:0006265">
    <property type="term" value="P:DNA topological change"/>
    <property type="evidence" value="ECO:0007669"/>
    <property type="project" value="UniProtKB-UniRule"/>
</dbReference>
<dbReference type="Gene3D" id="1.10.290.10">
    <property type="entry name" value="Topoisomerase I, domain 4"/>
    <property type="match status" value="1"/>
</dbReference>
<dbReference type="EMBL" id="PVTE01000031">
    <property type="protein sequence ID" value="PRY27798.1"/>
    <property type="molecule type" value="Genomic_DNA"/>
</dbReference>
<dbReference type="InterPro" id="IPR003602">
    <property type="entry name" value="Topo_IA_DNA-bd_dom"/>
</dbReference>
<dbReference type="InterPro" id="IPR034149">
    <property type="entry name" value="TOPRIM_TopoI"/>
</dbReference>
<feature type="active site" description="O-(5'-phospho-DNA)-tyrosine intermediate" evidence="8">
    <location>
        <position position="294"/>
    </location>
</feature>
<dbReference type="SMART" id="SM00436">
    <property type="entry name" value="TOP1Bc"/>
    <property type="match status" value="1"/>
</dbReference>
<evidence type="ECO:0000259" key="10">
    <source>
        <dbReference type="PROSITE" id="PS50880"/>
    </source>
</evidence>
<dbReference type="InterPro" id="IPR023405">
    <property type="entry name" value="Topo_IA_core_domain"/>
</dbReference>
<evidence type="ECO:0000256" key="7">
    <source>
        <dbReference type="ARBA" id="ARBA00023235"/>
    </source>
</evidence>
<dbReference type="InterPro" id="IPR013497">
    <property type="entry name" value="Topo_IA_cen"/>
</dbReference>
<dbReference type="InterPro" id="IPR025589">
    <property type="entry name" value="Toprim_C_rpt"/>
</dbReference>
<evidence type="ECO:0000259" key="11">
    <source>
        <dbReference type="PROSITE" id="PS52039"/>
    </source>
</evidence>
<dbReference type="SMART" id="SM00437">
    <property type="entry name" value="TOP1Ac"/>
    <property type="match status" value="1"/>
</dbReference>
<dbReference type="Gene3D" id="2.70.20.10">
    <property type="entry name" value="Topoisomerase I, domain 3"/>
    <property type="match status" value="1"/>
</dbReference>
<dbReference type="InterPro" id="IPR013825">
    <property type="entry name" value="Topo_IA_cen_sub2"/>
</dbReference>
<comment type="similarity">
    <text evidence="2 8">Belongs to the type IA topoisomerase family.</text>
</comment>
<dbReference type="InterPro" id="IPR006171">
    <property type="entry name" value="TOPRIM_dom"/>
</dbReference>
<feature type="region of interest" description="Disordered" evidence="9">
    <location>
        <begin position="717"/>
        <end position="741"/>
    </location>
</feature>
<dbReference type="HAMAP" id="MF_00952">
    <property type="entry name" value="Topoisom_1_prok"/>
    <property type="match status" value="1"/>
</dbReference>
<feature type="site" description="Interaction with DNA" evidence="8">
    <location>
        <position position="145"/>
    </location>
</feature>
<comment type="subunit">
    <text evidence="8">Monomer.</text>
</comment>
<protein>
    <recommendedName>
        <fullName evidence="8">DNA topoisomerase 1</fullName>
        <ecNumber evidence="8">5.6.2.1</ecNumber>
    </recommendedName>
    <alternativeName>
        <fullName evidence="8">DNA topoisomerase I</fullName>
    </alternativeName>
</protein>
<feature type="site" description="Interaction with DNA" evidence="8">
    <location>
        <position position="36"/>
    </location>
</feature>
<feature type="region of interest" description="Interaction with DNA" evidence="8">
    <location>
        <begin position="168"/>
        <end position="173"/>
    </location>
</feature>
<dbReference type="PANTHER" id="PTHR42785">
    <property type="entry name" value="DNA TOPOISOMERASE, TYPE IA, CORE"/>
    <property type="match status" value="1"/>
</dbReference>
<feature type="site" description="Interaction with DNA" evidence="8">
    <location>
        <position position="296"/>
    </location>
</feature>
<accession>A0A2T0S300</accession>
<comment type="caution">
    <text evidence="8">Lacks conserved residue(s) required for the propagation of feature annotation.</text>
</comment>
<dbReference type="Pfam" id="PF13368">
    <property type="entry name" value="Toprim_C_rpt"/>
    <property type="match status" value="2"/>
</dbReference>
<feature type="domain" description="Toprim" evidence="10">
    <location>
        <begin position="1"/>
        <end position="118"/>
    </location>
</feature>
<keyword evidence="13" id="KW-1185">Reference proteome</keyword>
<keyword evidence="6 8" id="KW-0238">DNA-binding</keyword>
<feature type="site" description="Interaction with DNA" evidence="8">
    <location>
        <position position="148"/>
    </location>
</feature>
<evidence type="ECO:0000256" key="1">
    <source>
        <dbReference type="ARBA" id="ARBA00000213"/>
    </source>
</evidence>
<comment type="catalytic activity">
    <reaction evidence="1 8">
        <text>ATP-independent breakage of single-stranded DNA, followed by passage and rejoining.</text>
        <dbReference type="EC" id="5.6.2.1"/>
    </reaction>
</comment>
<reference evidence="12 13" key="1">
    <citation type="submission" date="2018-03" db="EMBL/GenBank/DDBJ databases">
        <title>Genomic Encyclopedia of Archaeal and Bacterial Type Strains, Phase II (KMG-II): from individual species to whole genera.</title>
        <authorList>
            <person name="Goeker M."/>
        </authorList>
    </citation>
    <scope>NUCLEOTIDE SEQUENCE [LARGE SCALE GENOMIC DNA]</scope>
    <source>
        <strain evidence="12 13">DSM 28354</strain>
    </source>
</reference>
<evidence type="ECO:0000256" key="5">
    <source>
        <dbReference type="ARBA" id="ARBA00023029"/>
    </source>
</evidence>
<dbReference type="PROSITE" id="PS50880">
    <property type="entry name" value="TOPRIM"/>
    <property type="match status" value="1"/>
</dbReference>
<gene>
    <name evidence="8" type="primary">topA</name>
    <name evidence="12" type="ORF">CLV58_13116</name>
</gene>
<dbReference type="OrthoDB" id="9803554at2"/>
<dbReference type="EC" id="5.6.2.1" evidence="8"/>
<feature type="site" description="Interaction with DNA" evidence="8">
    <location>
        <position position="144"/>
    </location>
</feature>
<evidence type="ECO:0000256" key="3">
    <source>
        <dbReference type="ARBA" id="ARBA00022723"/>
    </source>
</evidence>
<evidence type="ECO:0000256" key="2">
    <source>
        <dbReference type="ARBA" id="ARBA00009446"/>
    </source>
</evidence>
<dbReference type="RefSeq" id="WP_106140411.1">
    <property type="nucleotide sequence ID" value="NZ_PVTE01000031.1"/>
</dbReference>
<dbReference type="NCBIfam" id="TIGR01051">
    <property type="entry name" value="topA_bact"/>
    <property type="match status" value="1"/>
</dbReference>
<dbReference type="GO" id="GO:0003917">
    <property type="term" value="F:DNA topoisomerase type I (single strand cut, ATP-independent) activity"/>
    <property type="evidence" value="ECO:0007669"/>
    <property type="project" value="UniProtKB-UniRule"/>
</dbReference>
<dbReference type="InterPro" id="IPR028612">
    <property type="entry name" value="Topoisom_1_IA"/>
</dbReference>
<dbReference type="PRINTS" id="PR00417">
    <property type="entry name" value="PRTPISMRASEI"/>
</dbReference>
<dbReference type="PANTHER" id="PTHR42785:SF1">
    <property type="entry name" value="DNA TOPOISOMERASE"/>
    <property type="match status" value="1"/>
</dbReference>
<evidence type="ECO:0000256" key="6">
    <source>
        <dbReference type="ARBA" id="ARBA00023125"/>
    </source>
</evidence>
<dbReference type="CDD" id="cd00186">
    <property type="entry name" value="TOP1Ac"/>
    <property type="match status" value="1"/>
</dbReference>
<keyword evidence="4" id="KW-0460">Magnesium</keyword>
<dbReference type="InterPro" id="IPR000380">
    <property type="entry name" value="Topo_IA"/>
</dbReference>
<dbReference type="GO" id="GO:0003677">
    <property type="term" value="F:DNA binding"/>
    <property type="evidence" value="ECO:0007669"/>
    <property type="project" value="UniProtKB-KW"/>
</dbReference>
<evidence type="ECO:0000256" key="8">
    <source>
        <dbReference type="HAMAP-Rule" id="MF_00952"/>
    </source>
</evidence>
<evidence type="ECO:0000256" key="4">
    <source>
        <dbReference type="ARBA" id="ARBA00022842"/>
    </source>
</evidence>
<comment type="caution">
    <text evidence="12">The sequence shown here is derived from an EMBL/GenBank/DDBJ whole genome shotgun (WGS) entry which is preliminary data.</text>
</comment>
<feature type="domain" description="Topo IA-type catalytic" evidence="11">
    <location>
        <begin position="134"/>
        <end position="581"/>
    </location>
</feature>
<dbReference type="Gene3D" id="3.40.50.140">
    <property type="match status" value="1"/>
</dbReference>
<dbReference type="Pfam" id="PF01131">
    <property type="entry name" value="Topoisom_bac"/>
    <property type="match status" value="1"/>
</dbReference>
<proteinExistence type="inferred from homology"/>
<dbReference type="Gene3D" id="1.10.460.10">
    <property type="entry name" value="Topoisomerase I, domain 2"/>
    <property type="match status" value="2"/>
</dbReference>
<dbReference type="InterPro" id="IPR013824">
    <property type="entry name" value="Topo_IA_cen_sub1"/>
</dbReference>
<keyword evidence="5 8" id="KW-0799">Topoisomerase</keyword>
<dbReference type="PROSITE" id="PS52039">
    <property type="entry name" value="TOPO_IA_2"/>
    <property type="match status" value="1"/>
</dbReference>
<feature type="site" description="Interaction with DNA" evidence="8">
    <location>
        <position position="153"/>
    </location>
</feature>
<dbReference type="SMART" id="SM00493">
    <property type="entry name" value="TOPRIM"/>
    <property type="match status" value="1"/>
</dbReference>
<evidence type="ECO:0000256" key="9">
    <source>
        <dbReference type="SAM" id="MobiDB-lite"/>
    </source>
</evidence>
<dbReference type="GO" id="GO:0046872">
    <property type="term" value="F:metal ion binding"/>
    <property type="evidence" value="ECO:0007669"/>
    <property type="project" value="UniProtKB-KW"/>
</dbReference>
<dbReference type="InterPro" id="IPR005733">
    <property type="entry name" value="TopoI_bac-type"/>
</dbReference>
<feature type="compositionally biased region" description="Polar residues" evidence="9">
    <location>
        <begin position="718"/>
        <end position="727"/>
    </location>
</feature>
<dbReference type="Proteomes" id="UP000238375">
    <property type="component" value="Unassembled WGS sequence"/>
</dbReference>
<dbReference type="SUPFAM" id="SSF56712">
    <property type="entry name" value="Prokaryotic type I DNA topoisomerase"/>
    <property type="match status" value="1"/>
</dbReference>
<comment type="function">
    <text evidence="8">Releases the supercoiling and torsional tension of DNA, which is introduced during the DNA replication and transcription, by transiently cleaving and rejoining one strand of the DNA duplex. Introduces a single-strand break via transesterification at a target site in duplex DNA. The scissile phosphodiester is attacked by the catalytic tyrosine of the enzyme, resulting in the formation of a DNA-(5'-phosphotyrosyl)-enzyme intermediate and the expulsion of a 3'-OH DNA strand. The free DNA strand then undergoes passage around the unbroken strand, thus removing DNA supercoils. Finally, in the religation step, the DNA 3'-OH attacks the covalent intermediate to expel the active-site tyrosine and restore the DNA phosphodiester backbone.</text>
</comment>
<dbReference type="InterPro" id="IPR003601">
    <property type="entry name" value="Topo_IA_2"/>
</dbReference>
<dbReference type="Pfam" id="PF01751">
    <property type="entry name" value="Toprim"/>
    <property type="match status" value="1"/>
</dbReference>
<keyword evidence="3" id="KW-0479">Metal-binding</keyword>
<dbReference type="CDD" id="cd03363">
    <property type="entry name" value="TOPRIM_TopoIA_TopoI"/>
    <property type="match status" value="1"/>
</dbReference>
<evidence type="ECO:0000313" key="12">
    <source>
        <dbReference type="EMBL" id="PRY27798.1"/>
    </source>
</evidence>
<organism evidence="12 13">
    <name type="scientific">Spirosoma oryzae</name>
    <dbReference type="NCBI Taxonomy" id="1469603"/>
    <lineage>
        <taxon>Bacteria</taxon>
        <taxon>Pseudomonadati</taxon>
        <taxon>Bacteroidota</taxon>
        <taxon>Cytophagia</taxon>
        <taxon>Cytophagales</taxon>
        <taxon>Cytophagaceae</taxon>
        <taxon>Spirosoma</taxon>
    </lineage>
</organism>
<sequence>MNLLIVESPNKCAKIQSILDSAYGSGNWIVAASVGHIRDLPKNQLGVDRADNYKRTYVISDDKQSVVSKLRAQVAKTVADRVYMATDPDREGEAIAWHLAIALKLDPRTARRVTFNEITAKAVTEAISSYRTIDTRLTAAQETRRVIDRLVGYEVSDLMSRKLGDRLSAGRVQSVALRLCVERERQIEGFADQFTFKLKADFLTPRKELLVAQYHQAMSNQNQVTAYMQTVPGKQFRVTDVSQKPVSRSPQPAFTTSTLQQEAIRKLSRGNQRWSAKQVMDVAQKLFEQGAITYMRTDSPNLSAEAVESIRQLVSSRYGADYFQANTYKAKEAAQEAHEAIRPTHFEQPTAGETDEQQQLYASIYSRAVASQMKPALYQQTIISIGSQQPGDTYTAKASVLVFEGYRKVYQEESDEEGQEENTPIKAITSGEVLSLQQLVARQTYAQPPKRFDEASLVAELEKRGIGRPSTYASILSKIVSQHYVDSTTVAARKLTAQLLTYQHGQIRFSTEQQSIGGDKNRLQPSPTGRQITEFLEVNFTRMVDFQFTALMEQTLDDIVVGKGSYLSTVGSFDAQHQHQLQTAEQRTADKPRANRQRLIGDHEGSPLKVGLGKNGVYVLWNDAFYSVEGQTDPATVTMPMAIAAIQAKAERQQQQARDTLRVIQGNRITYTIRKGQYGIYLTDGSVNVTLKEIKTDEQMAALTATNCKQIIDDYKASKSSAGSQGRVTKKSPARSSKTKR</sequence>
<dbReference type="InterPro" id="IPR013826">
    <property type="entry name" value="Topo_IA_cen_sub3"/>
</dbReference>
<name>A0A2T0S300_9BACT</name>
<feature type="compositionally biased region" description="Basic residues" evidence="9">
    <location>
        <begin position="728"/>
        <end position="741"/>
    </location>
</feature>